<dbReference type="InterPro" id="IPR042230">
    <property type="entry name" value="CusF_sf"/>
</dbReference>
<sequence length="102" mass="10573">MKNTFVRFAAVAALSLAALSAQATVNTYNAHGSVVAVDAAAQKITVQQDSVSELGWPARTFTYTTAGSDVLKGISAGQTVDVKFTSSTAFNANAQFVTPVTQ</sequence>
<dbReference type="STRING" id="595494.Tola_1938"/>
<organism evidence="2 3">
    <name type="scientific">Tolumonas auensis (strain DSM 9187 / NBRC 110442 / TA 4)</name>
    <dbReference type="NCBI Taxonomy" id="595494"/>
    <lineage>
        <taxon>Bacteria</taxon>
        <taxon>Pseudomonadati</taxon>
        <taxon>Pseudomonadota</taxon>
        <taxon>Gammaproteobacteria</taxon>
        <taxon>Aeromonadales</taxon>
        <taxon>Aeromonadaceae</taxon>
        <taxon>Tolumonas</taxon>
    </lineage>
</organism>
<dbReference type="Pfam" id="PF11604">
    <property type="entry name" value="CusF_Ec"/>
    <property type="match status" value="1"/>
</dbReference>
<dbReference type="OrthoDB" id="9180744at2"/>
<feature type="chain" id="PRO_5002939037" evidence="1">
    <location>
        <begin position="24"/>
        <end position="102"/>
    </location>
</feature>
<keyword evidence="1" id="KW-0732">Signal</keyword>
<dbReference type="HOGENOM" id="CLU_2276203_0_0_6"/>
<protein>
    <submittedName>
        <fullName evidence="2">Uncharacterized protein</fullName>
    </submittedName>
</protein>
<evidence type="ECO:0000256" key="1">
    <source>
        <dbReference type="SAM" id="SignalP"/>
    </source>
</evidence>
<proteinExistence type="predicted"/>
<evidence type="ECO:0000313" key="3">
    <source>
        <dbReference type="Proteomes" id="UP000009073"/>
    </source>
</evidence>
<feature type="signal peptide" evidence="1">
    <location>
        <begin position="1"/>
        <end position="23"/>
    </location>
</feature>
<dbReference type="AlphaFoldDB" id="C4LG20"/>
<dbReference type="InterPro" id="IPR021647">
    <property type="entry name" value="CusF_Ec"/>
</dbReference>
<reference evidence="2 3" key="2">
    <citation type="journal article" date="2011" name="Stand. Genomic Sci.">
        <title>Complete genome sequence of Tolumonas auensis type strain (TA 4).</title>
        <authorList>
            <person name="Chertkov O."/>
            <person name="Copeland A."/>
            <person name="Lucas S."/>
            <person name="Lapidus A."/>
            <person name="Berry K.W."/>
            <person name="Detter J.C."/>
            <person name="Del Rio T.G."/>
            <person name="Hammon N."/>
            <person name="Dalin E."/>
            <person name="Tice H."/>
            <person name="Pitluck S."/>
            <person name="Richardson P."/>
            <person name="Bruce D."/>
            <person name="Goodwin L."/>
            <person name="Han C."/>
            <person name="Tapia R."/>
            <person name="Saunders E."/>
            <person name="Schmutz J."/>
            <person name="Brettin T."/>
            <person name="Larimer F."/>
            <person name="Land M."/>
            <person name="Hauser L."/>
            <person name="Spring S."/>
            <person name="Rohde M."/>
            <person name="Kyrpides N.C."/>
            <person name="Ivanova N."/>
            <person name="Goker M."/>
            <person name="Beller H.R."/>
            <person name="Klenk H.P."/>
            <person name="Woyke T."/>
        </authorList>
    </citation>
    <scope>NUCLEOTIDE SEQUENCE [LARGE SCALE GENOMIC DNA]</scope>
    <source>
        <strain evidence="3">DSM 9187 / TA4</strain>
    </source>
</reference>
<dbReference type="eggNOG" id="COG5569">
    <property type="taxonomic scope" value="Bacteria"/>
</dbReference>
<evidence type="ECO:0000313" key="2">
    <source>
        <dbReference type="EMBL" id="ACQ93537.1"/>
    </source>
</evidence>
<accession>C4LG20</accession>
<name>C4LG20_TOLAT</name>
<dbReference type="Gene3D" id="2.40.50.320">
    <property type="entry name" value="Copper binding periplasmic protein CusF"/>
    <property type="match status" value="1"/>
</dbReference>
<gene>
    <name evidence="2" type="ordered locus">Tola_1938</name>
</gene>
<keyword evidence="3" id="KW-1185">Reference proteome</keyword>
<reference evidence="3" key="1">
    <citation type="submission" date="2009-05" db="EMBL/GenBank/DDBJ databases">
        <title>Complete sequence of Tolumonas auensis DSM 9187.</title>
        <authorList>
            <consortium name="US DOE Joint Genome Institute"/>
            <person name="Lucas S."/>
            <person name="Copeland A."/>
            <person name="Lapidus A."/>
            <person name="Glavina del Rio T."/>
            <person name="Tice H."/>
            <person name="Bruce D."/>
            <person name="Goodwin L."/>
            <person name="Pitluck S."/>
            <person name="Chertkov O."/>
            <person name="Brettin T."/>
            <person name="Detter J.C."/>
            <person name="Han C."/>
            <person name="Larimer F."/>
            <person name="Land M."/>
            <person name="Hauser L."/>
            <person name="Kyrpides N."/>
            <person name="Mikhailova N."/>
            <person name="Spring S."/>
            <person name="Beller H."/>
        </authorList>
    </citation>
    <scope>NUCLEOTIDE SEQUENCE [LARGE SCALE GENOMIC DNA]</scope>
    <source>
        <strain evidence="3">DSM 9187 / TA4</strain>
    </source>
</reference>
<dbReference type="Proteomes" id="UP000009073">
    <property type="component" value="Chromosome"/>
</dbReference>
<dbReference type="EMBL" id="CP001616">
    <property type="protein sequence ID" value="ACQ93537.1"/>
    <property type="molecule type" value="Genomic_DNA"/>
</dbReference>
<dbReference type="KEGG" id="tau:Tola_1938"/>
<dbReference type="RefSeq" id="WP_015879005.1">
    <property type="nucleotide sequence ID" value="NC_012691.1"/>
</dbReference>